<evidence type="ECO:0000256" key="1">
    <source>
        <dbReference type="ARBA" id="ARBA00022536"/>
    </source>
</evidence>
<dbReference type="InterPro" id="IPR043198">
    <property type="entry name" value="Cyclin/Ssn8"/>
</dbReference>
<dbReference type="Pfam" id="PF00134">
    <property type="entry name" value="Cyclin_N"/>
    <property type="match status" value="1"/>
</dbReference>
<comment type="caution">
    <text evidence="4">The sequence shown here is derived from an EMBL/GenBank/DDBJ whole genome shotgun (WGS) entry which is preliminary data.</text>
</comment>
<dbReference type="Proteomes" id="UP000623129">
    <property type="component" value="Unassembled WGS sequence"/>
</dbReference>
<accession>A0A833RMC6</accession>
<dbReference type="FunFam" id="1.10.472.10:FF:000063">
    <property type="entry name" value="cyclin-H1-1"/>
    <property type="match status" value="1"/>
</dbReference>
<dbReference type="EMBL" id="SWLB01000001">
    <property type="protein sequence ID" value="KAF3341917.1"/>
    <property type="molecule type" value="Genomic_DNA"/>
</dbReference>
<evidence type="ECO:0000313" key="5">
    <source>
        <dbReference type="Proteomes" id="UP000623129"/>
    </source>
</evidence>
<dbReference type="SUPFAM" id="SSF47954">
    <property type="entry name" value="Cyclin-like"/>
    <property type="match status" value="1"/>
</dbReference>
<dbReference type="Gene3D" id="2.10.25.10">
    <property type="entry name" value="Laminin"/>
    <property type="match status" value="1"/>
</dbReference>
<protein>
    <submittedName>
        <fullName evidence="4">Cyclin-H1-1 isoform X2</fullName>
    </submittedName>
</protein>
<dbReference type="InterPro" id="IPR006671">
    <property type="entry name" value="Cyclin_N"/>
</dbReference>
<dbReference type="AlphaFoldDB" id="A0A833RMC6"/>
<proteinExistence type="inferred from homology"/>
<reference evidence="4" key="1">
    <citation type="submission" date="2020-01" db="EMBL/GenBank/DDBJ databases">
        <title>Genome sequence of Kobresia littledalei, the first chromosome-level genome in the family Cyperaceae.</title>
        <authorList>
            <person name="Qu G."/>
        </authorList>
    </citation>
    <scope>NUCLEOTIDE SEQUENCE</scope>
    <source>
        <strain evidence="4">C.B.Clarke</strain>
        <tissue evidence="4">Leaf</tissue>
    </source>
</reference>
<feature type="domain" description="Cyclin-like" evidence="3">
    <location>
        <begin position="52"/>
        <end position="133"/>
    </location>
</feature>
<evidence type="ECO:0000256" key="2">
    <source>
        <dbReference type="RuleBase" id="RU000383"/>
    </source>
</evidence>
<dbReference type="OrthoDB" id="340962at2759"/>
<keyword evidence="1" id="KW-0245">EGF-like domain</keyword>
<dbReference type="InterPro" id="IPR013763">
    <property type="entry name" value="Cyclin-like_dom"/>
</dbReference>
<dbReference type="Gene3D" id="1.10.472.10">
    <property type="entry name" value="Cyclin-like"/>
    <property type="match status" value="1"/>
</dbReference>
<comment type="similarity">
    <text evidence="2">Belongs to the cyclin family.</text>
</comment>
<gene>
    <name evidence="4" type="ORF">FCM35_KLT00555</name>
</gene>
<dbReference type="PANTHER" id="PTHR10026">
    <property type="entry name" value="CYCLIN"/>
    <property type="match status" value="1"/>
</dbReference>
<dbReference type="InterPro" id="IPR026823">
    <property type="entry name" value="cEGF"/>
</dbReference>
<dbReference type="GO" id="GO:0016538">
    <property type="term" value="F:cyclin-dependent protein serine/threonine kinase regulator activity"/>
    <property type="evidence" value="ECO:0007669"/>
    <property type="project" value="InterPro"/>
</dbReference>
<evidence type="ECO:0000313" key="4">
    <source>
        <dbReference type="EMBL" id="KAF3341917.1"/>
    </source>
</evidence>
<dbReference type="InterPro" id="IPR036915">
    <property type="entry name" value="Cyclin-like_sf"/>
</dbReference>
<keyword evidence="2" id="KW-0195">Cyclin</keyword>
<name>A0A833RMC6_9POAL</name>
<evidence type="ECO:0000259" key="3">
    <source>
        <dbReference type="SMART" id="SM00385"/>
    </source>
</evidence>
<dbReference type="Pfam" id="PF12662">
    <property type="entry name" value="cEGF"/>
    <property type="match status" value="1"/>
</dbReference>
<organism evidence="4 5">
    <name type="scientific">Carex littledalei</name>
    <dbReference type="NCBI Taxonomy" id="544730"/>
    <lineage>
        <taxon>Eukaryota</taxon>
        <taxon>Viridiplantae</taxon>
        <taxon>Streptophyta</taxon>
        <taxon>Embryophyta</taxon>
        <taxon>Tracheophyta</taxon>
        <taxon>Spermatophyta</taxon>
        <taxon>Magnoliopsida</taxon>
        <taxon>Liliopsida</taxon>
        <taxon>Poales</taxon>
        <taxon>Cyperaceae</taxon>
        <taxon>Cyperoideae</taxon>
        <taxon>Cariceae</taxon>
        <taxon>Carex</taxon>
        <taxon>Carex subgen. Euthyceras</taxon>
    </lineage>
</organism>
<keyword evidence="5" id="KW-1185">Reference proteome</keyword>
<dbReference type="SMART" id="SM00385">
    <property type="entry name" value="CYCLIN"/>
    <property type="match status" value="1"/>
</dbReference>
<sequence>MLYGTTRVEVNVDGSISYPEPLFDLNTTVEPNTSIKSLTCQEEEYMRIFYEQKIQEVCKAFQFPIKIQATSLIYFKRFYLQWSVMQHHPKSIMLTCIYASCKVEENHVSAEELGKGIKQDHKPILNNEMLVLQSLDFDLIVYAPYRSINGFVQDLEKSGEIINGELEHLQESGDNKCQCPSGFKGDGTKTCEDVDECKEKKLCQCPECSCKNTYVFILIVVS</sequence>
<dbReference type="GO" id="GO:0006357">
    <property type="term" value="P:regulation of transcription by RNA polymerase II"/>
    <property type="evidence" value="ECO:0007669"/>
    <property type="project" value="InterPro"/>
</dbReference>